<comment type="catalytic activity">
    <reaction evidence="1">
        <text>ATP + protein L-histidine = ADP + protein N-phospho-L-histidine.</text>
        <dbReference type="EC" id="2.7.13.3"/>
    </reaction>
</comment>
<keyword evidence="9" id="KW-1133">Transmembrane helix</keyword>
<dbReference type="PANTHER" id="PTHR43547:SF2">
    <property type="entry name" value="HYBRID SIGNAL TRANSDUCTION HISTIDINE KINASE C"/>
    <property type="match status" value="1"/>
</dbReference>
<dbReference type="InterPro" id="IPR003661">
    <property type="entry name" value="HisK_dim/P_dom"/>
</dbReference>
<dbReference type="InterPro" id="IPR009057">
    <property type="entry name" value="Homeodomain-like_sf"/>
</dbReference>
<keyword evidence="9" id="KW-0812">Transmembrane</keyword>
<dbReference type="SUPFAM" id="SSF52172">
    <property type="entry name" value="CheY-like"/>
    <property type="match status" value="1"/>
</dbReference>
<dbReference type="SMART" id="SM00448">
    <property type="entry name" value="REC"/>
    <property type="match status" value="1"/>
</dbReference>
<evidence type="ECO:0000256" key="5">
    <source>
        <dbReference type="ARBA" id="ARBA00023125"/>
    </source>
</evidence>
<evidence type="ECO:0000259" key="10">
    <source>
        <dbReference type="PROSITE" id="PS01124"/>
    </source>
</evidence>
<dbReference type="PANTHER" id="PTHR43547">
    <property type="entry name" value="TWO-COMPONENT HISTIDINE KINASE"/>
    <property type="match status" value="1"/>
</dbReference>
<organism evidence="13 14">
    <name type="scientific">Dysgonomonas capnocytophagoides</name>
    <dbReference type="NCBI Taxonomy" id="45254"/>
    <lineage>
        <taxon>Bacteria</taxon>
        <taxon>Pseudomonadati</taxon>
        <taxon>Bacteroidota</taxon>
        <taxon>Bacteroidia</taxon>
        <taxon>Bacteroidales</taxon>
        <taxon>Dysgonomonadaceae</taxon>
        <taxon>Dysgonomonas</taxon>
    </lineage>
</organism>
<evidence type="ECO:0000259" key="12">
    <source>
        <dbReference type="PROSITE" id="PS50110"/>
    </source>
</evidence>
<dbReference type="SUPFAM" id="SSF47384">
    <property type="entry name" value="Homodimeric domain of signal transducing histidine kinase"/>
    <property type="match status" value="1"/>
</dbReference>
<keyword evidence="13" id="KW-0808">Transferase</keyword>
<evidence type="ECO:0000256" key="9">
    <source>
        <dbReference type="SAM" id="Phobius"/>
    </source>
</evidence>
<feature type="domain" description="Histidine kinase" evidence="11">
    <location>
        <begin position="841"/>
        <end position="1056"/>
    </location>
</feature>
<dbReference type="Pfam" id="PF12833">
    <property type="entry name" value="HTH_18"/>
    <property type="match status" value="1"/>
</dbReference>
<keyword evidence="14" id="KW-1185">Reference proteome</keyword>
<dbReference type="Gene3D" id="3.30.565.10">
    <property type="entry name" value="Histidine kinase-like ATPase, C-terminal domain"/>
    <property type="match status" value="1"/>
</dbReference>
<feature type="coiled-coil region" evidence="8">
    <location>
        <begin position="808"/>
        <end position="837"/>
    </location>
</feature>
<feature type="domain" description="HTH araC/xylS-type" evidence="10">
    <location>
        <begin position="1245"/>
        <end position="1344"/>
    </location>
</feature>
<keyword evidence="3 7" id="KW-0597">Phosphoprotein</keyword>
<dbReference type="InterPro" id="IPR005467">
    <property type="entry name" value="His_kinase_dom"/>
</dbReference>
<dbReference type="EMBL" id="SOML01000002">
    <property type="protein sequence ID" value="TFD97899.1"/>
    <property type="molecule type" value="Genomic_DNA"/>
</dbReference>
<dbReference type="Pfam" id="PF00072">
    <property type="entry name" value="Response_reg"/>
    <property type="match status" value="1"/>
</dbReference>
<sequence>MKKYIWLSFVTYFLNIVFGLSIYAIDLNFKTYLVENGLSSNTVYSALQDTKGFMWFGTEDGLNRFNGYEFKTYRNVPRDTTSLINNYVYCCFEDNSRILWVGTERGVCTYNPQTNKFKAFKMKAQDGTCINDRIQNIVADEKGNIWIASYRQGVFLYNRKSNSLKRYSFSKYTDPLQSSDLITYLYKDKDNTIWTSVNSTAYQIYRLDKNSDRFIPAFPHIAPSELKKLSSYSIIEDTFGTLWFGTWNNGLYEVDKISGIVNSYLNTENADKIVHIHTITEYEPGNLLIGSDDGLTSFAVSPIIGNRRVFHLQEPDISSRFIYPIYQDREGGLWIGTYYGGINYAAPSRNYFASYTHDPNKNSVSGNVISSFCEDESGNLWIGTDDGGLNYMDKRSGLFTSYRPQKGKNSISFHNIHGLCLDENNLWIGTYTGGLNVMDVTTKQFRCYKNNPNDSTSIDVNNIFSLYKDSRNNIWVGTTQGINRYNRSSDNFNRIRKLSAVTIDILEYNKILWFATIGNGLHVYDPATRRWTNYLFESKNKNSLISNEVLCLCTDDNNQLWIGTNSGLCKFNPQENNFTNILLTTQSNTIYKIISDKEFLWITTGRGLIRFDTKRNQLRTFTKSDGLLSDLFIQNSGIKTSSGRIYIGTANGFNAFYPKQIITNRYIPPVVLTDFQIFNKSVDNPEEYMSVSKDSIMQLTLPYSKNVFSLEYTALSYFAPEKNEYAFMLEGFDKEWNYVGNQRRTTYTNLSPGEYTFRVKASNNDGIWNDAGLTLKIVITPPFWRTNIAIVLYIVIYIVAMIIISKYIRKVNARKDKAKMEKMRAAHEKEIHDAKINFFTTIAHEIRTPVSLIIGPLEKIIEISDQFPEKIKSDLNIIDRNSQRLLFLVNQLLDFRKMEQESVQMSYSECNVDEVLSNICERFRPSLEQRNIRLEYQSDNKDFKAVTDVENLTKAISNLLNNAAKFTRDYIELSLNTNTDNNTFCIQVTDNGRGIPDEYRQKIFDLFFQVPGNTKSGTGIGLNLVKRIVDALDGTIEVHSIEDEKTMFTIVLPSGQCKEDIVQRLQSEATEHIPVELSGNDTWRNECPEKSGRAGRLTILVVEDNMDIQEFLWKNLSDTYRILLADNGEEGIKVLQENEVNLIVSDIMMPKMDGIEFCSYVRNNILWSHIPIILLTAKNNTSTKVEAMESGADAYVEKPFSIRFLAAQIRNLLSIREALQKKYAETPFVPLSSIAGNKTDKEFLLKVNDIIEHNISNENFSMDDLAEELCISSSGLFAKIKNISGCTPNKLLLLVRLKKAAELLQQDNFRINEVCYMVGFNNPSYFAKCFQKQFGVLPKDFKNNS</sequence>
<dbReference type="PROSITE" id="PS00041">
    <property type="entry name" value="HTH_ARAC_FAMILY_1"/>
    <property type="match status" value="1"/>
</dbReference>
<dbReference type="Proteomes" id="UP000297861">
    <property type="component" value="Unassembled WGS sequence"/>
</dbReference>
<dbReference type="InterPro" id="IPR018062">
    <property type="entry name" value="HTH_AraC-typ_CS"/>
</dbReference>
<dbReference type="Pfam" id="PF07494">
    <property type="entry name" value="Reg_prop"/>
    <property type="match status" value="6"/>
</dbReference>
<dbReference type="Pfam" id="PF07495">
    <property type="entry name" value="Y_Y_Y"/>
    <property type="match status" value="1"/>
</dbReference>
<dbReference type="GO" id="GO:0003700">
    <property type="term" value="F:DNA-binding transcription factor activity"/>
    <property type="evidence" value="ECO:0007669"/>
    <property type="project" value="InterPro"/>
</dbReference>
<dbReference type="OrthoDB" id="717811at2"/>
<dbReference type="Gene3D" id="2.60.40.10">
    <property type="entry name" value="Immunoglobulins"/>
    <property type="match status" value="1"/>
</dbReference>
<keyword evidence="4" id="KW-0805">Transcription regulation</keyword>
<proteinExistence type="predicted"/>
<dbReference type="Gene3D" id="1.10.10.60">
    <property type="entry name" value="Homeodomain-like"/>
    <property type="match status" value="1"/>
</dbReference>
<dbReference type="FunFam" id="1.10.287.130:FF:000045">
    <property type="entry name" value="Two-component system sensor histidine kinase/response regulator"/>
    <property type="match status" value="1"/>
</dbReference>
<evidence type="ECO:0000313" key="13">
    <source>
        <dbReference type="EMBL" id="TFD97899.1"/>
    </source>
</evidence>
<dbReference type="CDD" id="cd00075">
    <property type="entry name" value="HATPase"/>
    <property type="match status" value="1"/>
</dbReference>
<evidence type="ECO:0000256" key="4">
    <source>
        <dbReference type="ARBA" id="ARBA00023015"/>
    </source>
</evidence>
<feature type="transmembrane region" description="Helical" evidence="9">
    <location>
        <begin position="5"/>
        <end position="25"/>
    </location>
</feature>
<evidence type="ECO:0000259" key="11">
    <source>
        <dbReference type="PROSITE" id="PS50109"/>
    </source>
</evidence>
<dbReference type="SMART" id="SM00342">
    <property type="entry name" value="HTH_ARAC"/>
    <property type="match status" value="1"/>
</dbReference>
<dbReference type="InterPro" id="IPR011123">
    <property type="entry name" value="Y_Y_Y"/>
</dbReference>
<dbReference type="SUPFAM" id="SSF55874">
    <property type="entry name" value="ATPase domain of HSP90 chaperone/DNA topoisomerase II/histidine kinase"/>
    <property type="match status" value="1"/>
</dbReference>
<dbReference type="GO" id="GO:0043565">
    <property type="term" value="F:sequence-specific DNA binding"/>
    <property type="evidence" value="ECO:0007669"/>
    <property type="project" value="InterPro"/>
</dbReference>
<dbReference type="PROSITE" id="PS50109">
    <property type="entry name" value="HIS_KIN"/>
    <property type="match status" value="1"/>
</dbReference>
<dbReference type="CDD" id="cd00146">
    <property type="entry name" value="PKD"/>
    <property type="match status" value="1"/>
</dbReference>
<dbReference type="SMART" id="SM00387">
    <property type="entry name" value="HATPase_c"/>
    <property type="match status" value="1"/>
</dbReference>
<dbReference type="SUPFAM" id="SSF63829">
    <property type="entry name" value="Calcium-dependent phosphotriesterase"/>
    <property type="match status" value="2"/>
</dbReference>
<keyword evidence="13" id="KW-0418">Kinase</keyword>
<dbReference type="Gene3D" id="3.40.50.2300">
    <property type="match status" value="1"/>
</dbReference>
<feature type="domain" description="Response regulatory" evidence="12">
    <location>
        <begin position="1098"/>
        <end position="1213"/>
    </location>
</feature>
<feature type="transmembrane region" description="Helical" evidence="9">
    <location>
        <begin position="788"/>
        <end position="808"/>
    </location>
</feature>
<keyword evidence="6" id="KW-0804">Transcription</keyword>
<evidence type="ECO:0000256" key="2">
    <source>
        <dbReference type="ARBA" id="ARBA00012438"/>
    </source>
</evidence>
<dbReference type="InterPro" id="IPR011110">
    <property type="entry name" value="Reg_prop"/>
</dbReference>
<gene>
    <name evidence="13" type="ORF">E2605_04585</name>
</gene>
<dbReference type="Gene3D" id="2.130.10.10">
    <property type="entry name" value="YVTN repeat-like/Quinoprotein amine dehydrogenase"/>
    <property type="match status" value="2"/>
</dbReference>
<dbReference type="InterPro" id="IPR036097">
    <property type="entry name" value="HisK_dim/P_sf"/>
</dbReference>
<evidence type="ECO:0000256" key="8">
    <source>
        <dbReference type="SAM" id="Coils"/>
    </source>
</evidence>
<dbReference type="InterPro" id="IPR011006">
    <property type="entry name" value="CheY-like_superfamily"/>
</dbReference>
<dbReference type="CDD" id="cd17574">
    <property type="entry name" value="REC_OmpR"/>
    <property type="match status" value="1"/>
</dbReference>
<dbReference type="InterPro" id="IPR036890">
    <property type="entry name" value="HATPase_C_sf"/>
</dbReference>
<evidence type="ECO:0000313" key="14">
    <source>
        <dbReference type="Proteomes" id="UP000297861"/>
    </source>
</evidence>
<keyword evidence="9" id="KW-0472">Membrane</keyword>
<accession>A0A4Y8L5I2</accession>
<dbReference type="InterPro" id="IPR013783">
    <property type="entry name" value="Ig-like_fold"/>
</dbReference>
<dbReference type="EC" id="2.7.13.3" evidence="2"/>
<dbReference type="PROSITE" id="PS50110">
    <property type="entry name" value="RESPONSE_REGULATORY"/>
    <property type="match status" value="1"/>
</dbReference>
<dbReference type="InterPro" id="IPR015943">
    <property type="entry name" value="WD40/YVTN_repeat-like_dom_sf"/>
</dbReference>
<dbReference type="PROSITE" id="PS01124">
    <property type="entry name" value="HTH_ARAC_FAMILY_2"/>
    <property type="match status" value="1"/>
</dbReference>
<evidence type="ECO:0000256" key="3">
    <source>
        <dbReference type="ARBA" id="ARBA00022553"/>
    </source>
</evidence>
<keyword evidence="8" id="KW-0175">Coiled coil</keyword>
<dbReference type="PRINTS" id="PR00344">
    <property type="entry name" value="BCTRLSENSOR"/>
</dbReference>
<dbReference type="Pfam" id="PF00512">
    <property type="entry name" value="HisKA"/>
    <property type="match status" value="1"/>
</dbReference>
<dbReference type="InterPro" id="IPR018060">
    <property type="entry name" value="HTH_AraC"/>
</dbReference>
<dbReference type="Gene3D" id="1.10.287.130">
    <property type="match status" value="1"/>
</dbReference>
<dbReference type="GO" id="GO:0000155">
    <property type="term" value="F:phosphorelay sensor kinase activity"/>
    <property type="evidence" value="ECO:0007669"/>
    <property type="project" value="InterPro"/>
</dbReference>
<evidence type="ECO:0000256" key="6">
    <source>
        <dbReference type="ARBA" id="ARBA00023163"/>
    </source>
</evidence>
<dbReference type="CDD" id="cd00082">
    <property type="entry name" value="HisKA"/>
    <property type="match status" value="1"/>
</dbReference>
<dbReference type="Pfam" id="PF02518">
    <property type="entry name" value="HATPase_c"/>
    <property type="match status" value="1"/>
</dbReference>
<feature type="modified residue" description="4-aspartylphosphate" evidence="7">
    <location>
        <position position="1146"/>
    </location>
</feature>
<protein>
    <recommendedName>
        <fullName evidence="2">histidine kinase</fullName>
        <ecNumber evidence="2">2.7.13.3</ecNumber>
    </recommendedName>
</protein>
<dbReference type="InterPro" id="IPR001789">
    <property type="entry name" value="Sig_transdc_resp-reg_receiver"/>
</dbReference>
<evidence type="ECO:0000256" key="1">
    <source>
        <dbReference type="ARBA" id="ARBA00000085"/>
    </source>
</evidence>
<keyword evidence="5" id="KW-0238">DNA-binding</keyword>
<dbReference type="SUPFAM" id="SSF46689">
    <property type="entry name" value="Homeodomain-like"/>
    <property type="match status" value="1"/>
</dbReference>
<reference evidence="13 14" key="1">
    <citation type="submission" date="2019-03" db="EMBL/GenBank/DDBJ databases">
        <title>San Antonio Military Medical Center submission to MRSN (WRAIR), pending publication.</title>
        <authorList>
            <person name="Blyth D.M."/>
            <person name="Mccarthy S.L."/>
            <person name="Schall S.E."/>
            <person name="Stam J.A."/>
            <person name="Ong A.C."/>
            <person name="Mcgann P.T."/>
        </authorList>
    </citation>
    <scope>NUCLEOTIDE SEQUENCE [LARGE SCALE GENOMIC DNA]</scope>
    <source>
        <strain evidence="13 14">MRSN571793</strain>
    </source>
</reference>
<dbReference type="SMART" id="SM00388">
    <property type="entry name" value="HisKA"/>
    <property type="match status" value="1"/>
</dbReference>
<evidence type="ECO:0000256" key="7">
    <source>
        <dbReference type="PROSITE-ProRule" id="PRU00169"/>
    </source>
</evidence>
<comment type="caution">
    <text evidence="13">The sequence shown here is derived from an EMBL/GenBank/DDBJ whole genome shotgun (WGS) entry which is preliminary data.</text>
</comment>
<dbReference type="FunFam" id="2.60.40.10:FF:000791">
    <property type="entry name" value="Two-component system sensor histidine kinase/response regulator"/>
    <property type="match status" value="1"/>
</dbReference>
<dbReference type="RefSeq" id="WP_134435660.1">
    <property type="nucleotide sequence ID" value="NZ_SOML01000002.1"/>
</dbReference>
<name>A0A4Y8L5I2_9BACT</name>
<dbReference type="InterPro" id="IPR003594">
    <property type="entry name" value="HATPase_dom"/>
</dbReference>
<dbReference type="InterPro" id="IPR004358">
    <property type="entry name" value="Sig_transdc_His_kin-like_C"/>
</dbReference>
<dbReference type="STRING" id="1121485.GCA_000426485_02654"/>